<accession>A0A852YBV6</accession>
<dbReference type="Proteomes" id="UP000553888">
    <property type="component" value="Unassembled WGS sequence"/>
</dbReference>
<dbReference type="AlphaFoldDB" id="A0A852YBV6"/>
<feature type="compositionally biased region" description="Low complexity" evidence="1">
    <location>
        <begin position="12"/>
        <end position="31"/>
    </location>
</feature>
<feature type="region of interest" description="Disordered" evidence="1">
    <location>
        <begin position="1"/>
        <end position="33"/>
    </location>
</feature>
<evidence type="ECO:0000256" key="1">
    <source>
        <dbReference type="SAM" id="MobiDB-lite"/>
    </source>
</evidence>
<protein>
    <recommendedName>
        <fullName evidence="4">Phosphohydrolase</fullName>
    </recommendedName>
</protein>
<organism evidence="2 3">
    <name type="scientific">Schumannella luteola</name>
    <dbReference type="NCBI Taxonomy" id="472059"/>
    <lineage>
        <taxon>Bacteria</taxon>
        <taxon>Bacillati</taxon>
        <taxon>Actinomycetota</taxon>
        <taxon>Actinomycetes</taxon>
        <taxon>Micrococcales</taxon>
        <taxon>Microbacteriaceae</taxon>
        <taxon>Schumannella</taxon>
    </lineage>
</organism>
<evidence type="ECO:0000313" key="2">
    <source>
        <dbReference type="EMBL" id="NYH00004.1"/>
    </source>
</evidence>
<feature type="compositionally biased region" description="Basic and acidic residues" evidence="1">
    <location>
        <begin position="1"/>
        <end position="11"/>
    </location>
</feature>
<proteinExistence type="predicted"/>
<evidence type="ECO:0000313" key="3">
    <source>
        <dbReference type="Proteomes" id="UP000553888"/>
    </source>
</evidence>
<evidence type="ECO:0008006" key="4">
    <source>
        <dbReference type="Google" id="ProtNLM"/>
    </source>
</evidence>
<keyword evidence="3" id="KW-1185">Reference proteome</keyword>
<reference evidence="2 3" key="1">
    <citation type="submission" date="2020-07" db="EMBL/GenBank/DDBJ databases">
        <title>Sequencing the genomes of 1000 actinobacteria strains.</title>
        <authorList>
            <person name="Klenk H.-P."/>
        </authorList>
    </citation>
    <scope>NUCLEOTIDE SEQUENCE [LARGE SCALE GENOMIC DNA]</scope>
    <source>
        <strain evidence="2 3">DSM 23141</strain>
    </source>
</reference>
<dbReference type="RefSeq" id="WP_343046701.1">
    <property type="nucleotide sequence ID" value="NZ_JACBZY010000001.1"/>
</dbReference>
<gene>
    <name evidence="2" type="ORF">BJ979_002629</name>
</gene>
<name>A0A852YBV6_9MICO</name>
<dbReference type="EMBL" id="JACBZY010000001">
    <property type="protein sequence ID" value="NYH00004.1"/>
    <property type="molecule type" value="Genomic_DNA"/>
</dbReference>
<comment type="caution">
    <text evidence="2">The sequence shown here is derived from an EMBL/GenBank/DDBJ whole genome shotgun (WGS) entry which is preliminary data.</text>
</comment>
<sequence>MPDTSASRDDGTPGAASTGATSAAAGAPAAGPLGGPRPLDRWFALRLDETRVWDALAPGPSLEVVQTRISSAPQAFLAESISLRALTGDVLAGAPDHVLASALAIADEAQHDPAARQGAALALWLWASDELLTPFAPPLDARWAHSSIGALAFRLAPLVEPRRWLADDESREEAARLFLLWAGRLPAGEDATTARARWERRDTIARDAALRELVADEEHRRRIQAALAEKRAAEAAARYSHE</sequence>